<dbReference type="GO" id="GO:0003779">
    <property type="term" value="F:actin binding"/>
    <property type="evidence" value="ECO:0007669"/>
    <property type="project" value="UniProtKB-KW"/>
</dbReference>
<sequence length="653" mass="73950">MPSEEGANEVNQQDAVPAENKTEMKTSPVKKTKPVKMQLCRVLLLDGTEYEVELDKKAKGQQLFDMICDHLNLLEKDYFGITYRDPQDQKYWLDPLKEIRKQIKDLEEKENVIIPTGGPWVFGFNVKFYPPDPSQLQEDITRYQLCLQIRDDILKGRLPCSFVTHALLGSYIVQSELGDYDPEEHSADYLSEFKFAPNQTKELEEKVMELHKTHKGQTPAEAELHYLENAKKLAMYGVDLHHAKDSEGVDIMLGVCANGLLIYRDRLRINRFAWPKILKISYKRSNFYIKIRPGEFEQFESTIGFKLPNHRAAKRLWKVCVEHHTFFRLVSPEPPPKSKILRLGSKFRYSGRTQHQTRQISALIDRPAPNFERTLSKRFSSKSMDAAPGYAPYREQNRPDLSKLPPDMSASADAVGAGKLPYADDVPPQGDESQGEKDAEQQRRQKNIHEMKMEFLSQTPQPAPGGWDARTPPKTLSEQKEEKEEHEEAAVQETVPPVAEPEVNGTETHAAPEEPAPPEELTNKVDDEIPNVENAVVDELESQEPPTVEVKTETVKYVASDEAQPEFTSSVPIVKTESKTITYEQNEDGEPDQDPGVLVSAQTVTSETISTTTTTHITKTVKGGVAETRIEKRIVITGDTDIDHDQTTDDAQQ</sequence>
<evidence type="ECO:0000256" key="6">
    <source>
        <dbReference type="SAM" id="MobiDB-lite"/>
    </source>
</evidence>
<evidence type="ECO:0000256" key="3">
    <source>
        <dbReference type="ARBA" id="ARBA00022553"/>
    </source>
</evidence>
<dbReference type="Pfam" id="PF05902">
    <property type="entry name" value="4_1_CTD"/>
    <property type="match status" value="1"/>
</dbReference>
<dbReference type="CDD" id="cd13184">
    <property type="entry name" value="FERM_C_4_1_family"/>
    <property type="match status" value="1"/>
</dbReference>
<evidence type="ECO:0000313" key="8">
    <source>
        <dbReference type="EMBL" id="CAH1253465.1"/>
    </source>
</evidence>
<dbReference type="Pfam" id="PF09379">
    <property type="entry name" value="FERM_N"/>
    <property type="match status" value="1"/>
</dbReference>
<dbReference type="OrthoDB" id="6589456at2759"/>
<dbReference type="InterPro" id="IPR014847">
    <property type="entry name" value="FA"/>
</dbReference>
<dbReference type="SUPFAM" id="SSF50729">
    <property type="entry name" value="PH domain-like"/>
    <property type="match status" value="1"/>
</dbReference>
<evidence type="ECO:0000256" key="1">
    <source>
        <dbReference type="ARBA" id="ARBA00004245"/>
    </source>
</evidence>
<dbReference type="InterPro" id="IPR018979">
    <property type="entry name" value="FERM_N"/>
</dbReference>
<dbReference type="Pfam" id="PF00373">
    <property type="entry name" value="FERM_M"/>
    <property type="match status" value="1"/>
</dbReference>
<dbReference type="InterPro" id="IPR019749">
    <property type="entry name" value="Band_41_domain"/>
</dbReference>
<dbReference type="InterPro" id="IPR019748">
    <property type="entry name" value="FERM_central"/>
</dbReference>
<dbReference type="SUPFAM" id="SSF47031">
    <property type="entry name" value="Second domain of FERM"/>
    <property type="match status" value="1"/>
</dbReference>
<dbReference type="EMBL" id="OV696687">
    <property type="protein sequence ID" value="CAH1253465.1"/>
    <property type="molecule type" value="Genomic_DNA"/>
</dbReference>
<dbReference type="FunFam" id="3.10.20.90:FF:000002">
    <property type="entry name" value="Erythrocyte protein band 4.1-like 3"/>
    <property type="match status" value="1"/>
</dbReference>
<organism evidence="8 9">
    <name type="scientific">Branchiostoma lanceolatum</name>
    <name type="common">Common lancelet</name>
    <name type="synonym">Amphioxus lanceolatum</name>
    <dbReference type="NCBI Taxonomy" id="7740"/>
    <lineage>
        <taxon>Eukaryota</taxon>
        <taxon>Metazoa</taxon>
        <taxon>Chordata</taxon>
        <taxon>Cephalochordata</taxon>
        <taxon>Leptocardii</taxon>
        <taxon>Amphioxiformes</taxon>
        <taxon>Branchiostomatidae</taxon>
        <taxon>Branchiostoma</taxon>
    </lineage>
</organism>
<dbReference type="InterPro" id="IPR008379">
    <property type="entry name" value="Band_4.1_C"/>
</dbReference>
<evidence type="ECO:0000256" key="4">
    <source>
        <dbReference type="ARBA" id="ARBA00023203"/>
    </source>
</evidence>
<feature type="compositionally biased region" description="Basic and acidic residues" evidence="6">
    <location>
        <begin position="477"/>
        <end position="489"/>
    </location>
</feature>
<dbReference type="Pfam" id="PF09380">
    <property type="entry name" value="FERM_C"/>
    <property type="match status" value="1"/>
</dbReference>
<comment type="subcellular location">
    <subcellularLocation>
        <location evidence="1">Cytoplasm</location>
        <location evidence="1">Cytoskeleton</location>
    </subcellularLocation>
</comment>
<evidence type="ECO:0000256" key="2">
    <source>
        <dbReference type="ARBA" id="ARBA00022490"/>
    </source>
</evidence>
<dbReference type="AlphaFoldDB" id="A0A8J9ZHN7"/>
<feature type="region of interest" description="Disordered" evidence="6">
    <location>
        <begin position="376"/>
        <end position="444"/>
    </location>
</feature>
<gene>
    <name evidence="8" type="primary">EPB41L2</name>
    <name evidence="8" type="ORF">BLAG_LOCUS13242</name>
</gene>
<keyword evidence="5" id="KW-0206">Cytoskeleton</keyword>
<dbReference type="PANTHER" id="PTHR23280">
    <property type="entry name" value="4.1 G PROTEIN"/>
    <property type="match status" value="1"/>
</dbReference>
<dbReference type="InterPro" id="IPR014352">
    <property type="entry name" value="FERM/acyl-CoA-bd_prot_sf"/>
</dbReference>
<dbReference type="Gene3D" id="2.30.29.30">
    <property type="entry name" value="Pleckstrin-homology domain (PH domain)/Phosphotyrosine-binding domain (PTB)"/>
    <property type="match status" value="1"/>
</dbReference>
<dbReference type="Gene3D" id="1.20.80.10">
    <property type="match status" value="1"/>
</dbReference>
<dbReference type="Pfam" id="PF08736">
    <property type="entry name" value="FA"/>
    <property type="match status" value="1"/>
</dbReference>
<dbReference type="GO" id="GO:0005198">
    <property type="term" value="F:structural molecule activity"/>
    <property type="evidence" value="ECO:0007669"/>
    <property type="project" value="InterPro"/>
</dbReference>
<feature type="compositionally biased region" description="Basic and acidic residues" evidence="6">
    <location>
        <begin position="434"/>
        <end position="444"/>
    </location>
</feature>
<name>A0A8J9ZHN7_BRALA</name>
<dbReference type="FunFam" id="2.30.29.30:FF:000001">
    <property type="entry name" value="Erythrocyte membrane protein band 4.1"/>
    <property type="match status" value="1"/>
</dbReference>
<accession>A0A8J9ZHN7</accession>
<evidence type="ECO:0000256" key="5">
    <source>
        <dbReference type="ARBA" id="ARBA00023212"/>
    </source>
</evidence>
<dbReference type="InterPro" id="IPR019747">
    <property type="entry name" value="FERM_CS"/>
</dbReference>
<reference evidence="8" key="1">
    <citation type="submission" date="2022-01" db="EMBL/GenBank/DDBJ databases">
        <authorList>
            <person name="Braso-Vives M."/>
        </authorList>
    </citation>
    <scope>NUCLEOTIDE SEQUENCE</scope>
</reference>
<feature type="region of interest" description="Disordered" evidence="6">
    <location>
        <begin position="1"/>
        <end position="30"/>
    </location>
</feature>
<dbReference type="PIRSF" id="PIRSF002304">
    <property type="entry name" value="Membrane_skeletal_4_1"/>
    <property type="match status" value="1"/>
</dbReference>
<dbReference type="SUPFAM" id="SSF54236">
    <property type="entry name" value="Ubiquitin-like"/>
    <property type="match status" value="1"/>
</dbReference>
<dbReference type="SMART" id="SM00295">
    <property type="entry name" value="B41"/>
    <property type="match status" value="1"/>
</dbReference>
<dbReference type="CDD" id="cd14473">
    <property type="entry name" value="FERM_B-lobe"/>
    <property type="match status" value="1"/>
</dbReference>
<keyword evidence="9" id="KW-1185">Reference proteome</keyword>
<dbReference type="PRINTS" id="PR00935">
    <property type="entry name" value="BAND41"/>
</dbReference>
<dbReference type="InterPro" id="IPR029071">
    <property type="entry name" value="Ubiquitin-like_domsf"/>
</dbReference>
<dbReference type="PROSITE" id="PS00661">
    <property type="entry name" value="FERM_2"/>
    <property type="match status" value="1"/>
</dbReference>
<dbReference type="InterPro" id="IPR018980">
    <property type="entry name" value="FERM_PH-like_C"/>
</dbReference>
<dbReference type="InterPro" id="IPR035963">
    <property type="entry name" value="FERM_2"/>
</dbReference>
<feature type="region of interest" description="Disordered" evidence="6">
    <location>
        <begin position="456"/>
        <end position="528"/>
    </location>
</feature>
<dbReference type="SMART" id="SM01195">
    <property type="entry name" value="FA"/>
    <property type="match status" value="1"/>
</dbReference>
<dbReference type="SMART" id="SM01196">
    <property type="entry name" value="FERM_C"/>
    <property type="match status" value="1"/>
</dbReference>
<dbReference type="InterPro" id="IPR000299">
    <property type="entry name" value="FERM_domain"/>
</dbReference>
<dbReference type="GO" id="GO:0005886">
    <property type="term" value="C:plasma membrane"/>
    <property type="evidence" value="ECO:0007669"/>
    <property type="project" value="TreeGrafter"/>
</dbReference>
<evidence type="ECO:0000259" key="7">
    <source>
        <dbReference type="PROSITE" id="PS50057"/>
    </source>
</evidence>
<dbReference type="PROSITE" id="PS50057">
    <property type="entry name" value="FERM_3"/>
    <property type="match status" value="1"/>
</dbReference>
<proteinExistence type="predicted"/>
<dbReference type="GO" id="GO:0005856">
    <property type="term" value="C:cytoskeleton"/>
    <property type="evidence" value="ECO:0007669"/>
    <property type="project" value="UniProtKB-SubCell"/>
</dbReference>
<protein>
    <submittedName>
        <fullName evidence="8">EPB41L2 protein</fullName>
    </submittedName>
</protein>
<dbReference type="Proteomes" id="UP000838412">
    <property type="component" value="Chromosome 2"/>
</dbReference>
<evidence type="ECO:0000313" key="9">
    <source>
        <dbReference type="Proteomes" id="UP000838412"/>
    </source>
</evidence>
<dbReference type="FunFam" id="1.20.80.10:FF:000001">
    <property type="entry name" value="Erythrocyte membrane protein band 4.1"/>
    <property type="match status" value="1"/>
</dbReference>
<feature type="domain" description="FERM" evidence="7">
    <location>
        <begin position="38"/>
        <end position="331"/>
    </location>
</feature>
<dbReference type="Gene3D" id="3.10.20.90">
    <property type="entry name" value="Phosphatidylinositol 3-kinase Catalytic Subunit, Chain A, domain 1"/>
    <property type="match status" value="1"/>
</dbReference>
<keyword evidence="3" id="KW-0597">Phosphoprotein</keyword>
<dbReference type="PANTHER" id="PTHR23280:SF21">
    <property type="entry name" value="PROTEIN 4.1 HOMOLOG"/>
    <property type="match status" value="1"/>
</dbReference>
<keyword evidence="2" id="KW-0963">Cytoplasm</keyword>
<dbReference type="InterPro" id="IPR011993">
    <property type="entry name" value="PH-like_dom_sf"/>
</dbReference>
<keyword evidence="4" id="KW-0009">Actin-binding</keyword>
<dbReference type="GO" id="GO:0031032">
    <property type="term" value="P:actomyosin structure organization"/>
    <property type="evidence" value="ECO:0007669"/>
    <property type="project" value="TreeGrafter"/>
</dbReference>